<dbReference type="AlphaFoldDB" id="A0A517U513"/>
<evidence type="ECO:0000313" key="1">
    <source>
        <dbReference type="EMBL" id="QDT75738.1"/>
    </source>
</evidence>
<sequence>MLCMECPAQSFEPLENGWYIGIIDDSTKDSDTTEDSQ</sequence>
<accession>A0A517U513</accession>
<dbReference type="EMBL" id="CP036339">
    <property type="protein sequence ID" value="QDT75738.1"/>
    <property type="molecule type" value="Genomic_DNA"/>
</dbReference>
<name>A0A517U513_9BACT</name>
<gene>
    <name evidence="1" type="ORF">I41_49800</name>
</gene>
<dbReference type="KEGG" id="llh:I41_49800"/>
<reference evidence="1 2" key="1">
    <citation type="submission" date="2019-02" db="EMBL/GenBank/DDBJ databases">
        <title>Deep-cultivation of Planctomycetes and their phenomic and genomic characterization uncovers novel biology.</title>
        <authorList>
            <person name="Wiegand S."/>
            <person name="Jogler M."/>
            <person name="Boedeker C."/>
            <person name="Pinto D."/>
            <person name="Vollmers J."/>
            <person name="Rivas-Marin E."/>
            <person name="Kohn T."/>
            <person name="Peeters S.H."/>
            <person name="Heuer A."/>
            <person name="Rast P."/>
            <person name="Oberbeckmann S."/>
            <person name="Bunk B."/>
            <person name="Jeske O."/>
            <person name="Meyerdierks A."/>
            <person name="Storesund J.E."/>
            <person name="Kallscheuer N."/>
            <person name="Luecker S."/>
            <person name="Lage O.M."/>
            <person name="Pohl T."/>
            <person name="Merkel B.J."/>
            <person name="Hornburger P."/>
            <person name="Mueller R.-W."/>
            <person name="Bruemmer F."/>
            <person name="Labrenz M."/>
            <person name="Spormann A.M."/>
            <person name="Op den Camp H."/>
            <person name="Overmann J."/>
            <person name="Amann R."/>
            <person name="Jetten M.S.M."/>
            <person name="Mascher T."/>
            <person name="Medema M.H."/>
            <person name="Devos D.P."/>
            <person name="Kaster A.-K."/>
            <person name="Ovreas L."/>
            <person name="Rohde M."/>
            <person name="Galperin M.Y."/>
            <person name="Jogler C."/>
        </authorList>
    </citation>
    <scope>NUCLEOTIDE SEQUENCE [LARGE SCALE GENOMIC DNA]</scope>
    <source>
        <strain evidence="1 2">I41</strain>
    </source>
</reference>
<dbReference type="Proteomes" id="UP000317909">
    <property type="component" value="Chromosome"/>
</dbReference>
<proteinExistence type="predicted"/>
<evidence type="ECO:0000313" key="2">
    <source>
        <dbReference type="Proteomes" id="UP000317909"/>
    </source>
</evidence>
<protein>
    <submittedName>
        <fullName evidence="1">Uncharacterized protein</fullName>
    </submittedName>
</protein>
<keyword evidence="2" id="KW-1185">Reference proteome</keyword>
<organism evidence="1 2">
    <name type="scientific">Lacipirellula limnantheis</name>
    <dbReference type="NCBI Taxonomy" id="2528024"/>
    <lineage>
        <taxon>Bacteria</taxon>
        <taxon>Pseudomonadati</taxon>
        <taxon>Planctomycetota</taxon>
        <taxon>Planctomycetia</taxon>
        <taxon>Pirellulales</taxon>
        <taxon>Lacipirellulaceae</taxon>
        <taxon>Lacipirellula</taxon>
    </lineage>
</organism>